<comment type="caution">
    <text evidence="1">The sequence shown here is derived from an EMBL/GenBank/DDBJ whole genome shotgun (WGS) entry which is preliminary data.</text>
</comment>
<protein>
    <submittedName>
        <fullName evidence="1">Uncharacterized protein</fullName>
    </submittedName>
</protein>
<organism evidence="1">
    <name type="scientific">marine sediment metagenome</name>
    <dbReference type="NCBI Taxonomy" id="412755"/>
    <lineage>
        <taxon>unclassified sequences</taxon>
        <taxon>metagenomes</taxon>
        <taxon>ecological metagenomes</taxon>
    </lineage>
</organism>
<name>X1CJJ6_9ZZZZ</name>
<feature type="non-terminal residue" evidence="1">
    <location>
        <position position="1"/>
    </location>
</feature>
<evidence type="ECO:0000313" key="1">
    <source>
        <dbReference type="EMBL" id="GAG93217.1"/>
    </source>
</evidence>
<reference evidence="1" key="1">
    <citation type="journal article" date="2014" name="Front. Microbiol.">
        <title>High frequency of phylogenetically diverse reductive dehalogenase-homologous genes in deep subseafloor sedimentary metagenomes.</title>
        <authorList>
            <person name="Kawai M."/>
            <person name="Futagami T."/>
            <person name="Toyoda A."/>
            <person name="Takaki Y."/>
            <person name="Nishi S."/>
            <person name="Hori S."/>
            <person name="Arai W."/>
            <person name="Tsubouchi T."/>
            <person name="Morono Y."/>
            <person name="Uchiyama I."/>
            <person name="Ito T."/>
            <person name="Fujiyama A."/>
            <person name="Inagaki F."/>
            <person name="Takami H."/>
        </authorList>
    </citation>
    <scope>NUCLEOTIDE SEQUENCE</scope>
    <source>
        <strain evidence="1">Expedition CK06-06</strain>
    </source>
</reference>
<accession>X1CJJ6</accession>
<sequence length="54" mass="6449">TVPIRKTGKILLMELDEFHYKTHETELQTNSMYLQMATVYKLSRDLLSIKHILR</sequence>
<gene>
    <name evidence="1" type="ORF">S01H4_50659</name>
</gene>
<dbReference type="AlphaFoldDB" id="X1CJJ6"/>
<proteinExistence type="predicted"/>
<dbReference type="EMBL" id="BART01028783">
    <property type="protein sequence ID" value="GAG93217.1"/>
    <property type="molecule type" value="Genomic_DNA"/>
</dbReference>